<accession>M2ZXI6</accession>
<keyword evidence="2" id="KW-1185">Reference proteome</keyword>
<comment type="caution">
    <text evidence="1">The sequence shown here is derived from an EMBL/GenBank/DDBJ whole genome shotgun (WGS) entry which is preliminary data.</text>
</comment>
<dbReference type="AlphaFoldDB" id="M2ZXI6"/>
<evidence type="ECO:0000313" key="1">
    <source>
        <dbReference type="EMBL" id="EME65059.1"/>
    </source>
</evidence>
<gene>
    <name evidence="1" type="ORF">G352_10997</name>
</gene>
<dbReference type="RefSeq" id="WP_003936294.1">
    <property type="nucleotide sequence ID" value="NZ_AOEX01000033.1"/>
</dbReference>
<dbReference type="Proteomes" id="UP000011731">
    <property type="component" value="Unassembled WGS sequence"/>
</dbReference>
<proteinExistence type="predicted"/>
<name>M2ZXI6_9NOCA</name>
<sequence>MTNVVAFRRSPKIEQPEHLSAIVVAGSGAAAATTTCFGLATALRLSTDVQVAAIDGTFGGGNLLDRVGVEPIDSARAIRQLGSRMALSSVGAVVVGHGESSDTALVDSLLADRHLARIHDVGTAVRSRRLAPLLEAGAALVIVAPPRAEPLARMRVGLDWLIGTYGRGVLARTVVSVSHQMPHRLVDLAPIREHLAPVVAGFVEVPFDASLARPGTVDHRRLSATSIDAWTDVLDALGRIEASDRDTGGHQAGAGGPA</sequence>
<evidence type="ECO:0008006" key="3">
    <source>
        <dbReference type="Google" id="ProtNLM"/>
    </source>
</evidence>
<evidence type="ECO:0000313" key="2">
    <source>
        <dbReference type="Proteomes" id="UP000011731"/>
    </source>
</evidence>
<organism evidence="1 2">
    <name type="scientific">Rhodococcus ruber BKS 20-38</name>
    <dbReference type="NCBI Taxonomy" id="1278076"/>
    <lineage>
        <taxon>Bacteria</taxon>
        <taxon>Bacillati</taxon>
        <taxon>Actinomycetota</taxon>
        <taxon>Actinomycetes</taxon>
        <taxon>Mycobacteriales</taxon>
        <taxon>Nocardiaceae</taxon>
        <taxon>Rhodococcus</taxon>
    </lineage>
</organism>
<dbReference type="EMBL" id="AOEX01000033">
    <property type="protein sequence ID" value="EME65059.1"/>
    <property type="molecule type" value="Genomic_DNA"/>
</dbReference>
<dbReference type="PATRIC" id="fig|1278076.4.peg.2290"/>
<protein>
    <recommendedName>
        <fullName evidence="3">MinD-like ATPase involved in chromosome partitioning or flagellar assembly</fullName>
    </recommendedName>
</protein>
<reference evidence="1 2" key="1">
    <citation type="journal article" date="2013" name="Genome Announc.">
        <title>Draft Genome Sequence of Rhodococcus ruber Strain BKS 20-38.</title>
        <authorList>
            <person name="Bala M."/>
            <person name="Kumar S."/>
            <person name="Raghava G.P."/>
            <person name="Mayilraj S."/>
        </authorList>
    </citation>
    <scope>NUCLEOTIDE SEQUENCE [LARGE SCALE GENOMIC DNA]</scope>
    <source>
        <strain evidence="1 2">BKS 20-38</strain>
    </source>
</reference>